<evidence type="ECO:0000313" key="1">
    <source>
        <dbReference type="EMBL" id="JAH97559.1"/>
    </source>
</evidence>
<protein>
    <submittedName>
        <fullName evidence="1">Uncharacterized protein</fullName>
    </submittedName>
</protein>
<reference evidence="1" key="1">
    <citation type="submission" date="2014-11" db="EMBL/GenBank/DDBJ databases">
        <authorList>
            <person name="Amaro Gonzalez C."/>
        </authorList>
    </citation>
    <scope>NUCLEOTIDE SEQUENCE</scope>
</reference>
<sequence>MLLLLLMKKANLKDKLKKIYYEKCYSKVVFFHLLSVINFFYQKQLGREIMRKRNYVFNMCTANKFLQLDSLSQSRI</sequence>
<proteinExistence type="predicted"/>
<organism evidence="1">
    <name type="scientific">Anguilla anguilla</name>
    <name type="common">European freshwater eel</name>
    <name type="synonym">Muraena anguilla</name>
    <dbReference type="NCBI Taxonomy" id="7936"/>
    <lineage>
        <taxon>Eukaryota</taxon>
        <taxon>Metazoa</taxon>
        <taxon>Chordata</taxon>
        <taxon>Craniata</taxon>
        <taxon>Vertebrata</taxon>
        <taxon>Euteleostomi</taxon>
        <taxon>Actinopterygii</taxon>
        <taxon>Neopterygii</taxon>
        <taxon>Teleostei</taxon>
        <taxon>Anguilliformes</taxon>
        <taxon>Anguillidae</taxon>
        <taxon>Anguilla</taxon>
    </lineage>
</organism>
<dbReference type="EMBL" id="GBXM01011018">
    <property type="protein sequence ID" value="JAH97559.1"/>
    <property type="molecule type" value="Transcribed_RNA"/>
</dbReference>
<name>A0A0E9X4N7_ANGAN</name>
<reference evidence="1" key="2">
    <citation type="journal article" date="2015" name="Fish Shellfish Immunol.">
        <title>Early steps in the European eel (Anguilla anguilla)-Vibrio vulnificus interaction in the gills: Role of the RtxA13 toxin.</title>
        <authorList>
            <person name="Callol A."/>
            <person name="Pajuelo D."/>
            <person name="Ebbesson L."/>
            <person name="Teles M."/>
            <person name="MacKenzie S."/>
            <person name="Amaro C."/>
        </authorList>
    </citation>
    <scope>NUCLEOTIDE SEQUENCE</scope>
</reference>
<dbReference type="AlphaFoldDB" id="A0A0E9X4N7"/>
<accession>A0A0E9X4N7</accession>